<dbReference type="RefSeq" id="WP_052188427.1">
    <property type="nucleotide sequence ID" value="NZ_JSEG01000026.1"/>
</dbReference>
<dbReference type="SUPFAM" id="SSF46689">
    <property type="entry name" value="Homeodomain-like"/>
    <property type="match status" value="1"/>
</dbReference>
<feature type="domain" description="Integrase catalytic" evidence="1">
    <location>
        <begin position="151"/>
        <end position="320"/>
    </location>
</feature>
<proteinExistence type="predicted"/>
<dbReference type="EMBL" id="LRDH01000002">
    <property type="protein sequence ID" value="PPV17744.1"/>
    <property type="molecule type" value="Genomic_DNA"/>
</dbReference>
<gene>
    <name evidence="2" type="ORF">AWN73_06995</name>
</gene>
<dbReference type="AlphaFoldDB" id="A0A2S7FEZ8"/>
<dbReference type="Proteomes" id="UP000238081">
    <property type="component" value="Unassembled WGS sequence"/>
</dbReference>
<dbReference type="Pfam" id="PF13565">
    <property type="entry name" value="HTH_32"/>
    <property type="match status" value="1"/>
</dbReference>
<dbReference type="PANTHER" id="PTHR35004:SF6">
    <property type="entry name" value="TRANSPOSASE"/>
    <property type="match status" value="1"/>
</dbReference>
<protein>
    <submittedName>
        <fullName evidence="2">Integrase</fullName>
    </submittedName>
</protein>
<evidence type="ECO:0000313" key="2">
    <source>
        <dbReference type="EMBL" id="PPV17744.1"/>
    </source>
</evidence>
<sequence>MNEKTRKEIALFRYGILAPLISGTYDPNSSIQGFFREAAGKLYTTPSGEDTKIAASTLERWYYNYKNKGFDALMPIRRCDTGRSRKLDEDITEQIKYLKEEYPRIPATLIYQKLVDNGTIIKRDISLSTINRHINQLKLENKYSNNKDMKRYEREHINEVWCGDSSVGPYIKVEGKKRRVYIIALIDDASRYITGIDVFFNDNFINLMSVLKSAVTRFGKPKILNFDNGASYKNKQMELLAARIGTTINYCAPYTPQSKAKIERWFRTLKDQWMSQLNINDFKTLDELRISLNSYVNSYNQHIHSSLNGLSPQDRFFKESHMIKRLSSEQIETSFLLEYERRVSADNVV</sequence>
<dbReference type="InterPro" id="IPR001584">
    <property type="entry name" value="Integrase_cat-core"/>
</dbReference>
<organism evidence="2 3">
    <name type="scientific">Clostridium butyricum</name>
    <dbReference type="NCBI Taxonomy" id="1492"/>
    <lineage>
        <taxon>Bacteria</taxon>
        <taxon>Bacillati</taxon>
        <taxon>Bacillota</taxon>
        <taxon>Clostridia</taxon>
        <taxon>Eubacteriales</taxon>
        <taxon>Clostridiaceae</taxon>
        <taxon>Clostridium</taxon>
    </lineage>
</organism>
<dbReference type="GO" id="GO:0015074">
    <property type="term" value="P:DNA integration"/>
    <property type="evidence" value="ECO:0007669"/>
    <property type="project" value="InterPro"/>
</dbReference>
<dbReference type="PROSITE" id="PS50994">
    <property type="entry name" value="INTEGRASE"/>
    <property type="match status" value="1"/>
</dbReference>
<dbReference type="PANTHER" id="PTHR35004">
    <property type="entry name" value="TRANSPOSASE RV3428C-RELATED"/>
    <property type="match status" value="1"/>
</dbReference>
<reference evidence="2 3" key="1">
    <citation type="submission" date="2016-01" db="EMBL/GenBank/DDBJ databases">
        <title>Characterization of the Clostridium difficile lineages that are prevalent in Hong Kong and China.</title>
        <authorList>
            <person name="Kwok J.S.-L."/>
            <person name="Lam W.-Y."/>
            <person name="Ip M."/>
            <person name="Chan T.-F."/>
            <person name="Hawkey P.M."/>
            <person name="Tsui S.K.-W."/>
        </authorList>
    </citation>
    <scope>NUCLEOTIDE SEQUENCE [LARGE SCALE GENOMIC DNA]</scope>
    <source>
        <strain evidence="2 3">300064</strain>
    </source>
</reference>
<name>A0A2S7FEZ8_CLOBU</name>
<dbReference type="InterPro" id="IPR036397">
    <property type="entry name" value="RNaseH_sf"/>
</dbReference>
<dbReference type="GO" id="GO:0003676">
    <property type="term" value="F:nucleic acid binding"/>
    <property type="evidence" value="ECO:0007669"/>
    <property type="project" value="InterPro"/>
</dbReference>
<dbReference type="InterPro" id="IPR012337">
    <property type="entry name" value="RNaseH-like_sf"/>
</dbReference>
<evidence type="ECO:0000259" key="1">
    <source>
        <dbReference type="PROSITE" id="PS50994"/>
    </source>
</evidence>
<dbReference type="Pfam" id="PF00665">
    <property type="entry name" value="rve"/>
    <property type="match status" value="1"/>
</dbReference>
<evidence type="ECO:0000313" key="3">
    <source>
        <dbReference type="Proteomes" id="UP000238081"/>
    </source>
</evidence>
<comment type="caution">
    <text evidence="2">The sequence shown here is derived from an EMBL/GenBank/DDBJ whole genome shotgun (WGS) entry which is preliminary data.</text>
</comment>
<dbReference type="Gene3D" id="3.30.420.10">
    <property type="entry name" value="Ribonuclease H-like superfamily/Ribonuclease H"/>
    <property type="match status" value="1"/>
</dbReference>
<dbReference type="InterPro" id="IPR009057">
    <property type="entry name" value="Homeodomain-like_sf"/>
</dbReference>
<accession>A0A2S7FEZ8</accession>
<dbReference type="SUPFAM" id="SSF53098">
    <property type="entry name" value="Ribonuclease H-like"/>
    <property type="match status" value="1"/>
</dbReference>